<organism evidence="1 3">
    <name type="scientific">Phytophthora infestans</name>
    <name type="common">Potato late blight agent</name>
    <name type="synonym">Botrytis infestans</name>
    <dbReference type="NCBI Taxonomy" id="4787"/>
    <lineage>
        <taxon>Eukaryota</taxon>
        <taxon>Sar</taxon>
        <taxon>Stramenopiles</taxon>
        <taxon>Oomycota</taxon>
        <taxon>Peronosporomycetes</taxon>
        <taxon>Peronosporales</taxon>
        <taxon>Peronosporaceae</taxon>
        <taxon>Phytophthora</taxon>
    </lineage>
</organism>
<proteinExistence type="predicted"/>
<sequence length="78" mass="8784">MLWCNYGYSCVADSLFRLVVVNAFAVCTSLNFSDIDVRWGSTEHRIYARRLWVGAVTAMLAIKPSRFQGGWCHLQAPG</sequence>
<dbReference type="Proteomes" id="UP000704712">
    <property type="component" value="Unassembled WGS sequence"/>
</dbReference>
<gene>
    <name evidence="1" type="ORF">GN244_ATG16678</name>
    <name evidence="2" type="ORF">GN958_ATG15667</name>
</gene>
<keyword evidence="3" id="KW-1185">Reference proteome</keyword>
<reference evidence="1" key="1">
    <citation type="submission" date="2020-04" db="EMBL/GenBank/DDBJ databases">
        <title>Hybrid Assembly of Korean Phytophthora infestans isolates.</title>
        <authorList>
            <person name="Prokchorchik M."/>
            <person name="Lee Y."/>
            <person name="Seo J."/>
            <person name="Cho J.-H."/>
            <person name="Park Y.-E."/>
            <person name="Jang D.-C."/>
            <person name="Im J.-S."/>
            <person name="Choi J.-G."/>
            <person name="Park H.-J."/>
            <person name="Lee G.-B."/>
            <person name="Lee Y.-G."/>
            <person name="Hong S.-Y."/>
            <person name="Cho K."/>
            <person name="Sohn K.H."/>
        </authorList>
    </citation>
    <scope>NUCLEOTIDE SEQUENCE</scope>
    <source>
        <strain evidence="1">KR_1_A1</strain>
        <strain evidence="2">KR_2_A2</strain>
    </source>
</reference>
<evidence type="ECO:0000313" key="1">
    <source>
        <dbReference type="EMBL" id="KAF4031448.1"/>
    </source>
</evidence>
<accession>A0A833SBU9</accession>
<evidence type="ECO:0000313" key="2">
    <source>
        <dbReference type="EMBL" id="KAF4135107.1"/>
    </source>
</evidence>
<name>A0A833SBU9_PHYIN</name>
<dbReference type="EMBL" id="JAACNO010002204">
    <property type="protein sequence ID" value="KAF4135107.1"/>
    <property type="molecule type" value="Genomic_DNA"/>
</dbReference>
<evidence type="ECO:0000313" key="3">
    <source>
        <dbReference type="Proteomes" id="UP000602510"/>
    </source>
</evidence>
<dbReference type="Proteomes" id="UP000602510">
    <property type="component" value="Unassembled WGS sequence"/>
</dbReference>
<dbReference type="EMBL" id="WSZM01000579">
    <property type="protein sequence ID" value="KAF4031448.1"/>
    <property type="molecule type" value="Genomic_DNA"/>
</dbReference>
<dbReference type="AlphaFoldDB" id="A0A833SBU9"/>
<protein>
    <submittedName>
        <fullName evidence="1">Uncharacterized protein</fullName>
    </submittedName>
</protein>
<comment type="caution">
    <text evidence="1">The sequence shown here is derived from an EMBL/GenBank/DDBJ whole genome shotgun (WGS) entry which is preliminary data.</text>
</comment>